<reference evidence="2" key="1">
    <citation type="submission" date="2021-03" db="EMBL/GenBank/DDBJ databases">
        <title>Draft genome sequence of rust myrtle Austropuccinia psidii MF-1, a brazilian biotype.</title>
        <authorList>
            <person name="Quecine M.C."/>
            <person name="Pachon D.M.R."/>
            <person name="Bonatelli M.L."/>
            <person name="Correr F.H."/>
            <person name="Franceschini L.M."/>
            <person name="Leite T.F."/>
            <person name="Margarido G.R.A."/>
            <person name="Almeida C.A."/>
            <person name="Ferrarezi J.A."/>
            <person name="Labate C.A."/>
        </authorList>
    </citation>
    <scope>NUCLEOTIDE SEQUENCE</scope>
    <source>
        <strain evidence="2">MF-1</strain>
    </source>
</reference>
<keyword evidence="3" id="KW-1185">Reference proteome</keyword>
<accession>A0A9Q3CFM7</accession>
<comment type="caution">
    <text evidence="2">The sequence shown here is derived from an EMBL/GenBank/DDBJ whole genome shotgun (WGS) entry which is preliminary data.</text>
</comment>
<evidence type="ECO:0000313" key="2">
    <source>
        <dbReference type="EMBL" id="MBW0482812.1"/>
    </source>
</evidence>
<dbReference type="Proteomes" id="UP000765509">
    <property type="component" value="Unassembled WGS sequence"/>
</dbReference>
<evidence type="ECO:0000256" key="1">
    <source>
        <dbReference type="SAM" id="MobiDB-lite"/>
    </source>
</evidence>
<sequence>MVLVHNRPLESHWGLPLKIFWNGPYKVINQVNNEPYEPKEMDGTKLTRKFAAIHIKTFYPRGKIVQSSSESENERSEEIEAEESIFEGEEIEQNEYDCHMVECDL</sequence>
<dbReference type="AlphaFoldDB" id="A0A9Q3CFM7"/>
<name>A0A9Q3CFM7_9BASI</name>
<protein>
    <submittedName>
        <fullName evidence="2">Uncharacterized protein</fullName>
    </submittedName>
</protein>
<dbReference type="EMBL" id="AVOT02006941">
    <property type="protein sequence ID" value="MBW0482812.1"/>
    <property type="molecule type" value="Genomic_DNA"/>
</dbReference>
<feature type="region of interest" description="Disordered" evidence="1">
    <location>
        <begin position="64"/>
        <end position="86"/>
    </location>
</feature>
<gene>
    <name evidence="2" type="ORF">O181_022527</name>
</gene>
<evidence type="ECO:0000313" key="3">
    <source>
        <dbReference type="Proteomes" id="UP000765509"/>
    </source>
</evidence>
<proteinExistence type="predicted"/>
<organism evidence="2 3">
    <name type="scientific">Austropuccinia psidii MF-1</name>
    <dbReference type="NCBI Taxonomy" id="1389203"/>
    <lineage>
        <taxon>Eukaryota</taxon>
        <taxon>Fungi</taxon>
        <taxon>Dikarya</taxon>
        <taxon>Basidiomycota</taxon>
        <taxon>Pucciniomycotina</taxon>
        <taxon>Pucciniomycetes</taxon>
        <taxon>Pucciniales</taxon>
        <taxon>Sphaerophragmiaceae</taxon>
        <taxon>Austropuccinia</taxon>
    </lineage>
</organism>